<evidence type="ECO:0000313" key="9">
    <source>
        <dbReference type="Proteomes" id="UP001146793"/>
    </source>
</evidence>
<gene>
    <name evidence="8" type="ORF">M0812_06169</name>
</gene>
<evidence type="ECO:0000256" key="2">
    <source>
        <dbReference type="ARBA" id="ARBA00008803"/>
    </source>
</evidence>
<dbReference type="PANTHER" id="PTHR13317:SF4">
    <property type="entry name" value="TRANSMEMBRANE ANTERIOR POSTERIOR TRANSFORMATION PROTEIN 1 HOMOLOG"/>
    <property type="match status" value="1"/>
</dbReference>
<dbReference type="PANTHER" id="PTHR13317">
    <property type="entry name" value="TRANSMEMBRANE ANTERIOR POSTERIOR TRANSFORMATION PROTEIN 1 HOMOLOG"/>
    <property type="match status" value="1"/>
</dbReference>
<dbReference type="InterPro" id="IPR008010">
    <property type="entry name" value="Tatp1"/>
</dbReference>
<evidence type="ECO:0000256" key="3">
    <source>
        <dbReference type="ARBA" id="ARBA00022692"/>
    </source>
</evidence>
<proteinExistence type="inferred from homology"/>
<comment type="similarity">
    <text evidence="2">Belongs to the TAPT1 family.</text>
</comment>
<protein>
    <recommendedName>
        <fullName evidence="10">Transmembrane protein</fullName>
    </recommendedName>
</protein>
<dbReference type="EMBL" id="JANTQA010000012">
    <property type="protein sequence ID" value="KAJ3450007.1"/>
    <property type="molecule type" value="Genomic_DNA"/>
</dbReference>
<keyword evidence="3 7" id="KW-0812">Transmembrane</keyword>
<feature type="transmembrane region" description="Helical" evidence="7">
    <location>
        <begin position="115"/>
        <end position="137"/>
    </location>
</feature>
<feature type="transmembrane region" description="Helical" evidence="7">
    <location>
        <begin position="434"/>
        <end position="456"/>
    </location>
</feature>
<feature type="transmembrane region" description="Helical" evidence="7">
    <location>
        <begin position="637"/>
        <end position="670"/>
    </location>
</feature>
<sequence>MLGTKKKRKNKNKSKSESKSKRRRKRKKKRKIKTKTKAKRLPQIKSKNLFEFKKKTLTKETALKTKARNKDPKRINNYSFCDFISFPTTLDFSQDVSQAMKTTKTLLMTPFRLERFFLFTFPILVNEHLSVFLIYPLHFLKYLFSFTRIIKKRCVKEIENALSFTILIIVIKLLTSLNLNKFYHDIKTQTEFKLYVIFFFSKLFDLKLSFFGCNIMNSLISSIEKLQSPQLKPSLIIFNSDNNQFQSSFQKGHKQDQQKQALLKKRKEICQYKEEKLKSQKDKGEKLKSQKLKSKQKQTPNQEIGRDNIKIKTKTTVMHHKKESQLYSSSRNNSDHVNSTFSKNPTSEAEMSRFGFEFDQAPTKKLDQEKIKKYGKTKNKKNKKCSKSNQRMVFAISYSGFLKTIQSRATLILDFLKNYFFLLLFAYLDSITLLVSITTLNVILNMGIASLSLFLISTQIKKIFKIALKRIMPGKLFKLTLNDASERFQLAVYVLLLTFWNSQYGQFVGLKNIIWLLIIKIVVDWCKNSYSCMINKQDSIFQACTLVIANDFAFEKVGRTIPNASPLPIKERFGLFPLPLCALEVFFLLKLIPSSFQFNTTTIFSNQLNYLTKNTLATFSHLPNATFFNLNLNYENILSFVLVLLLIILFFFFIKLLIVNSITYLSFWLIINEKYISEMFWQVKKYSRWSIFPKKKKNDFN</sequence>
<reference evidence="8" key="1">
    <citation type="submission" date="2022-08" db="EMBL/GenBank/DDBJ databases">
        <title>Novel sulphate-reducing endosymbionts in the free-living metamonad Anaeramoeba.</title>
        <authorList>
            <person name="Jerlstrom-Hultqvist J."/>
            <person name="Cepicka I."/>
            <person name="Gallot-Lavallee L."/>
            <person name="Salas-Leiva D."/>
            <person name="Curtis B.A."/>
            <person name="Zahonova K."/>
            <person name="Pipaliya S."/>
            <person name="Dacks J."/>
            <person name="Roger A.J."/>
        </authorList>
    </citation>
    <scope>NUCLEOTIDE SEQUENCE</scope>
    <source>
        <strain evidence="8">Busselton2</strain>
    </source>
</reference>
<comment type="caution">
    <text evidence="8">The sequence shown here is derived from an EMBL/GenBank/DDBJ whole genome shotgun (WGS) entry which is preliminary data.</text>
</comment>
<feature type="compositionally biased region" description="Polar residues" evidence="6">
    <location>
        <begin position="325"/>
        <end position="348"/>
    </location>
</feature>
<feature type="transmembrane region" description="Helical" evidence="7">
    <location>
        <begin position="158"/>
        <end position="175"/>
    </location>
</feature>
<keyword evidence="5 7" id="KW-0472">Membrane</keyword>
<name>A0AAV8AB25_9EUKA</name>
<evidence type="ECO:0000256" key="7">
    <source>
        <dbReference type="SAM" id="Phobius"/>
    </source>
</evidence>
<evidence type="ECO:0000256" key="5">
    <source>
        <dbReference type="ARBA" id="ARBA00023136"/>
    </source>
</evidence>
<feature type="compositionally biased region" description="Basic residues" evidence="6">
    <location>
        <begin position="20"/>
        <end position="40"/>
    </location>
</feature>
<comment type="subcellular location">
    <subcellularLocation>
        <location evidence="1">Membrane</location>
        <topology evidence="1">Multi-pass membrane protein</topology>
    </subcellularLocation>
</comment>
<organism evidence="8 9">
    <name type="scientific">Anaeramoeba flamelloides</name>
    <dbReference type="NCBI Taxonomy" id="1746091"/>
    <lineage>
        <taxon>Eukaryota</taxon>
        <taxon>Metamonada</taxon>
        <taxon>Anaeramoebidae</taxon>
        <taxon>Anaeramoeba</taxon>
    </lineage>
</organism>
<evidence type="ECO:0000256" key="6">
    <source>
        <dbReference type="SAM" id="MobiDB-lite"/>
    </source>
</evidence>
<evidence type="ECO:0000256" key="4">
    <source>
        <dbReference type="ARBA" id="ARBA00022989"/>
    </source>
</evidence>
<feature type="region of interest" description="Disordered" evidence="6">
    <location>
        <begin position="280"/>
        <end position="308"/>
    </location>
</feature>
<feature type="transmembrane region" description="Helical" evidence="7">
    <location>
        <begin position="411"/>
        <end position="428"/>
    </location>
</feature>
<dbReference type="Proteomes" id="UP001146793">
    <property type="component" value="Unassembled WGS sequence"/>
</dbReference>
<evidence type="ECO:0000313" key="8">
    <source>
        <dbReference type="EMBL" id="KAJ3450007.1"/>
    </source>
</evidence>
<feature type="region of interest" description="Disordered" evidence="6">
    <location>
        <begin position="1"/>
        <end position="40"/>
    </location>
</feature>
<keyword evidence="4 7" id="KW-1133">Transmembrane helix</keyword>
<dbReference type="Pfam" id="PF05346">
    <property type="entry name" value="DUF747"/>
    <property type="match status" value="1"/>
</dbReference>
<dbReference type="AlphaFoldDB" id="A0AAV8AB25"/>
<evidence type="ECO:0000256" key="1">
    <source>
        <dbReference type="ARBA" id="ARBA00004141"/>
    </source>
</evidence>
<evidence type="ECO:0008006" key="10">
    <source>
        <dbReference type="Google" id="ProtNLM"/>
    </source>
</evidence>
<dbReference type="GO" id="GO:0005789">
    <property type="term" value="C:endoplasmic reticulum membrane"/>
    <property type="evidence" value="ECO:0007669"/>
    <property type="project" value="TreeGrafter"/>
</dbReference>
<feature type="compositionally biased region" description="Basic residues" evidence="6">
    <location>
        <begin position="1"/>
        <end position="13"/>
    </location>
</feature>
<accession>A0AAV8AB25</accession>
<feature type="region of interest" description="Disordered" evidence="6">
    <location>
        <begin position="321"/>
        <end position="348"/>
    </location>
</feature>